<accession>A0AAV9D4Q9</accession>
<protein>
    <recommendedName>
        <fullName evidence="7">Hydroxyproline O-arabinosyltransferase-like domain-containing protein</fullName>
    </recommendedName>
</protein>
<feature type="domain" description="Hydroxyproline O-arabinosyltransferase-like" evidence="7">
    <location>
        <begin position="65"/>
        <end position="336"/>
    </location>
</feature>
<evidence type="ECO:0000256" key="3">
    <source>
        <dbReference type="ARBA" id="ARBA00022679"/>
    </source>
</evidence>
<proteinExistence type="predicted"/>
<keyword evidence="4" id="KW-0812">Transmembrane</keyword>
<dbReference type="GO" id="GO:0016020">
    <property type="term" value="C:membrane"/>
    <property type="evidence" value="ECO:0007669"/>
    <property type="project" value="UniProtKB-SubCell"/>
</dbReference>
<keyword evidence="6" id="KW-0472">Membrane</keyword>
<evidence type="ECO:0000313" key="8">
    <source>
        <dbReference type="EMBL" id="KAK1295207.1"/>
    </source>
</evidence>
<dbReference type="InterPro" id="IPR056508">
    <property type="entry name" value="HPAT-like"/>
</dbReference>
<reference evidence="8" key="2">
    <citation type="submission" date="2023-06" db="EMBL/GenBank/DDBJ databases">
        <authorList>
            <person name="Ma L."/>
            <person name="Liu K.-W."/>
            <person name="Li Z."/>
            <person name="Hsiao Y.-Y."/>
            <person name="Qi Y."/>
            <person name="Fu T."/>
            <person name="Tang G."/>
            <person name="Zhang D."/>
            <person name="Sun W.-H."/>
            <person name="Liu D.-K."/>
            <person name="Li Y."/>
            <person name="Chen G.-Z."/>
            <person name="Liu X.-D."/>
            <person name="Liao X.-Y."/>
            <person name="Jiang Y.-T."/>
            <person name="Yu X."/>
            <person name="Hao Y."/>
            <person name="Huang J."/>
            <person name="Zhao X.-W."/>
            <person name="Ke S."/>
            <person name="Chen Y.-Y."/>
            <person name="Wu W.-L."/>
            <person name="Hsu J.-L."/>
            <person name="Lin Y.-F."/>
            <person name="Huang M.-D."/>
            <person name="Li C.-Y."/>
            <person name="Huang L."/>
            <person name="Wang Z.-W."/>
            <person name="Zhao X."/>
            <person name="Zhong W.-Y."/>
            <person name="Peng D.-H."/>
            <person name="Ahmad S."/>
            <person name="Lan S."/>
            <person name="Zhang J.-S."/>
            <person name="Tsai W.-C."/>
            <person name="Van De Peer Y."/>
            <person name="Liu Z.-J."/>
        </authorList>
    </citation>
    <scope>NUCLEOTIDE SEQUENCE</scope>
    <source>
        <strain evidence="8">CP</strain>
        <tissue evidence="8">Leaves</tissue>
    </source>
</reference>
<keyword evidence="2" id="KW-0328">Glycosyltransferase</keyword>
<evidence type="ECO:0000256" key="5">
    <source>
        <dbReference type="ARBA" id="ARBA00022989"/>
    </source>
</evidence>
<dbReference type="Proteomes" id="UP001180020">
    <property type="component" value="Unassembled WGS sequence"/>
</dbReference>
<name>A0AAV9D4Q9_ACOCL</name>
<evidence type="ECO:0000256" key="2">
    <source>
        <dbReference type="ARBA" id="ARBA00022676"/>
    </source>
</evidence>
<keyword evidence="5" id="KW-1133">Transmembrane helix</keyword>
<dbReference type="Pfam" id="PF23452">
    <property type="entry name" value="HPAT"/>
    <property type="match status" value="1"/>
</dbReference>
<dbReference type="PANTHER" id="PTHR31485:SF36">
    <property type="entry name" value="HYDROXYPROLINE O-ARABINOSYLTRANSFERASE 3"/>
    <property type="match status" value="1"/>
</dbReference>
<evidence type="ECO:0000259" key="7">
    <source>
        <dbReference type="Pfam" id="PF23452"/>
    </source>
</evidence>
<organism evidence="8 9">
    <name type="scientific">Acorus calamus</name>
    <name type="common">Sweet flag</name>
    <dbReference type="NCBI Taxonomy" id="4465"/>
    <lineage>
        <taxon>Eukaryota</taxon>
        <taxon>Viridiplantae</taxon>
        <taxon>Streptophyta</taxon>
        <taxon>Embryophyta</taxon>
        <taxon>Tracheophyta</taxon>
        <taxon>Spermatophyta</taxon>
        <taxon>Magnoliopsida</taxon>
        <taxon>Liliopsida</taxon>
        <taxon>Acoraceae</taxon>
        <taxon>Acorus</taxon>
    </lineage>
</organism>
<evidence type="ECO:0000256" key="1">
    <source>
        <dbReference type="ARBA" id="ARBA00004167"/>
    </source>
</evidence>
<dbReference type="InterPro" id="IPR044845">
    <property type="entry name" value="HPAT/SRGT1-like"/>
</dbReference>
<comment type="subcellular location">
    <subcellularLocation>
        <location evidence="1">Membrane</location>
        <topology evidence="1">Single-pass membrane protein</topology>
    </subcellularLocation>
</comment>
<dbReference type="EMBL" id="JAUJYO010000016">
    <property type="protein sequence ID" value="KAK1295207.1"/>
    <property type="molecule type" value="Genomic_DNA"/>
</dbReference>
<dbReference type="GO" id="GO:0016757">
    <property type="term" value="F:glycosyltransferase activity"/>
    <property type="evidence" value="ECO:0007669"/>
    <property type="project" value="UniProtKB-KW"/>
</dbReference>
<dbReference type="PANTHER" id="PTHR31485">
    <property type="entry name" value="PEPTIDYL SERINE ALPHA-GALACTOSYLTRANSFERASE"/>
    <property type="match status" value="1"/>
</dbReference>
<gene>
    <name evidence="8" type="ORF">QJS10_CPA16g01044</name>
</gene>
<keyword evidence="3" id="KW-0808">Transferase</keyword>
<dbReference type="AlphaFoldDB" id="A0AAV9D4Q9"/>
<reference evidence="8" key="1">
    <citation type="journal article" date="2023" name="Nat. Commun.">
        <title>Diploid and tetraploid genomes of Acorus and the evolution of monocots.</title>
        <authorList>
            <person name="Ma L."/>
            <person name="Liu K.W."/>
            <person name="Li Z."/>
            <person name="Hsiao Y.Y."/>
            <person name="Qi Y."/>
            <person name="Fu T."/>
            <person name="Tang G.D."/>
            <person name="Zhang D."/>
            <person name="Sun W.H."/>
            <person name="Liu D.K."/>
            <person name="Li Y."/>
            <person name="Chen G.Z."/>
            <person name="Liu X.D."/>
            <person name="Liao X.Y."/>
            <person name="Jiang Y.T."/>
            <person name="Yu X."/>
            <person name="Hao Y."/>
            <person name="Huang J."/>
            <person name="Zhao X.W."/>
            <person name="Ke S."/>
            <person name="Chen Y.Y."/>
            <person name="Wu W.L."/>
            <person name="Hsu J.L."/>
            <person name="Lin Y.F."/>
            <person name="Huang M.D."/>
            <person name="Li C.Y."/>
            <person name="Huang L."/>
            <person name="Wang Z.W."/>
            <person name="Zhao X."/>
            <person name="Zhong W.Y."/>
            <person name="Peng D.H."/>
            <person name="Ahmad S."/>
            <person name="Lan S."/>
            <person name="Zhang J.S."/>
            <person name="Tsai W.C."/>
            <person name="Van de Peer Y."/>
            <person name="Liu Z.J."/>
        </authorList>
    </citation>
    <scope>NUCLEOTIDE SEQUENCE</scope>
    <source>
        <strain evidence="8">CP</strain>
    </source>
</reference>
<sequence length="398" mass="45370">MKKPVMSRAPPLLLLLLLFLGFFFASYNLLTIVVRYRSGEASPDPVMGMPEARRMAGLMVDRLPFHVALTATDEPYSRWQCRIMYYWYKQVRGMPGSEMSGFTRILHSGSEDGLMDEIPTVVVDPLPAGLDRGYIVLNRPWAFVQWLEKATIEEDYILMAEPDHIFVKPLPNLARGGLPAAFPFFYIKPTENTKIIRKYYPKEKGDVTDIDPIGNSPVIIKKSELEKIAPTWMNISLKMKDDPETDKAFGWVLEMYAYAVASALHKVQHVLRKDFMIQPPWDSNVGNSFIIHFTYGCDYNMKGELTYGKIGEWRFDKRSYLRGPPPRNLTLPPPGVPESVLGAGERISFWEDTWLGEGLLRERFPLIFRIAVEVEASVTLVKKVNEATANIPGWDDGR</sequence>
<evidence type="ECO:0000256" key="6">
    <source>
        <dbReference type="ARBA" id="ARBA00023136"/>
    </source>
</evidence>
<comment type="caution">
    <text evidence="8">The sequence shown here is derived from an EMBL/GenBank/DDBJ whole genome shotgun (WGS) entry which is preliminary data.</text>
</comment>
<evidence type="ECO:0000256" key="4">
    <source>
        <dbReference type="ARBA" id="ARBA00022692"/>
    </source>
</evidence>
<evidence type="ECO:0000313" key="9">
    <source>
        <dbReference type="Proteomes" id="UP001180020"/>
    </source>
</evidence>
<keyword evidence="9" id="KW-1185">Reference proteome</keyword>